<dbReference type="EMBL" id="JAKWFO010000006">
    <property type="protein sequence ID" value="KAI9634753.1"/>
    <property type="molecule type" value="Genomic_DNA"/>
</dbReference>
<dbReference type="Proteomes" id="UP001164286">
    <property type="component" value="Unassembled WGS sequence"/>
</dbReference>
<dbReference type="GeneID" id="77728924"/>
<organism evidence="1 2">
    <name type="scientific">Dioszegia hungarica</name>
    <dbReference type="NCBI Taxonomy" id="4972"/>
    <lineage>
        <taxon>Eukaryota</taxon>
        <taxon>Fungi</taxon>
        <taxon>Dikarya</taxon>
        <taxon>Basidiomycota</taxon>
        <taxon>Agaricomycotina</taxon>
        <taxon>Tremellomycetes</taxon>
        <taxon>Tremellales</taxon>
        <taxon>Bulleribasidiaceae</taxon>
        <taxon>Dioszegia</taxon>
    </lineage>
</organism>
<comment type="caution">
    <text evidence="1">The sequence shown here is derived from an EMBL/GenBank/DDBJ whole genome shotgun (WGS) entry which is preliminary data.</text>
</comment>
<evidence type="ECO:0000313" key="1">
    <source>
        <dbReference type="EMBL" id="KAI9634753.1"/>
    </source>
</evidence>
<dbReference type="RefSeq" id="XP_052944530.1">
    <property type="nucleotide sequence ID" value="XM_053089719.1"/>
</dbReference>
<dbReference type="AlphaFoldDB" id="A0AA38LTL4"/>
<evidence type="ECO:0000313" key="2">
    <source>
        <dbReference type="Proteomes" id="UP001164286"/>
    </source>
</evidence>
<reference evidence="1" key="1">
    <citation type="journal article" date="2022" name="G3 (Bethesda)">
        <title>High quality genome of the basidiomycete yeast Dioszegia hungarica PDD-24b-2 isolated from cloud water.</title>
        <authorList>
            <person name="Jarrige D."/>
            <person name="Haridas S."/>
            <person name="Bleykasten-Grosshans C."/>
            <person name="Joly M."/>
            <person name="Nadalig T."/>
            <person name="Sancelme M."/>
            <person name="Vuilleumier S."/>
            <person name="Grigoriev I.V."/>
            <person name="Amato P."/>
            <person name="Bringel F."/>
        </authorList>
    </citation>
    <scope>NUCLEOTIDE SEQUENCE</scope>
    <source>
        <strain evidence="1">PDD-24b-2</strain>
    </source>
</reference>
<name>A0AA38LTL4_9TREE</name>
<gene>
    <name evidence="1" type="ORF">MKK02DRAFT_37631</name>
</gene>
<keyword evidence="2" id="KW-1185">Reference proteome</keyword>
<sequence>MSPDLEVFAQHCQRFYFSSDAESDYITSTLAKVSPADRPAYTKVQAEIRSQAHAHHLSVRRSTFQAFISDPGRSDTETLVRWYSSGTEPFFHGLKAALRLQIGKGQRVVWEIDDAVFQQSGSLDFMRDAVQTMKGLGFEPNPFQEGLRQWVLTRTRDPELDAAVRVLGRGAKRGTGRMWVGTDDREPGWQGSWWFRIKYWLRSWF</sequence>
<proteinExistence type="predicted"/>
<accession>A0AA38LTL4</accession>
<protein>
    <submittedName>
        <fullName evidence="1">Uncharacterized protein</fullName>
    </submittedName>
</protein>